<name>A0A4Q4SV42_9PEZI</name>
<accession>A0A4Q4SV42</accession>
<organism evidence="2 3">
    <name type="scientific">Monosporascus ibericus</name>
    <dbReference type="NCBI Taxonomy" id="155417"/>
    <lineage>
        <taxon>Eukaryota</taxon>
        <taxon>Fungi</taxon>
        <taxon>Dikarya</taxon>
        <taxon>Ascomycota</taxon>
        <taxon>Pezizomycotina</taxon>
        <taxon>Sordariomycetes</taxon>
        <taxon>Xylariomycetidae</taxon>
        <taxon>Xylariales</taxon>
        <taxon>Xylariales incertae sedis</taxon>
        <taxon>Monosporascus</taxon>
    </lineage>
</organism>
<feature type="compositionally biased region" description="Polar residues" evidence="1">
    <location>
        <begin position="93"/>
        <end position="102"/>
    </location>
</feature>
<gene>
    <name evidence="2" type="ORF">DL764_010314</name>
</gene>
<dbReference type="EMBL" id="QJNU01001544">
    <property type="protein sequence ID" value="RYO75794.1"/>
    <property type="molecule type" value="Genomic_DNA"/>
</dbReference>
<feature type="compositionally biased region" description="Basic and acidic residues" evidence="1">
    <location>
        <begin position="103"/>
        <end position="128"/>
    </location>
</feature>
<feature type="compositionally biased region" description="Polar residues" evidence="1">
    <location>
        <begin position="1"/>
        <end position="13"/>
    </location>
</feature>
<evidence type="ECO:0000313" key="2">
    <source>
        <dbReference type="EMBL" id="RYO75794.1"/>
    </source>
</evidence>
<proteinExistence type="predicted"/>
<dbReference type="OrthoDB" id="5326237at2759"/>
<dbReference type="AlphaFoldDB" id="A0A4Q4SV42"/>
<dbReference type="STRING" id="155417.A0A4Q4SV42"/>
<keyword evidence="3" id="KW-1185">Reference proteome</keyword>
<evidence type="ECO:0000256" key="1">
    <source>
        <dbReference type="SAM" id="MobiDB-lite"/>
    </source>
</evidence>
<dbReference type="Proteomes" id="UP000293360">
    <property type="component" value="Unassembled WGS sequence"/>
</dbReference>
<evidence type="ECO:0000313" key="3">
    <source>
        <dbReference type="Proteomes" id="UP000293360"/>
    </source>
</evidence>
<comment type="caution">
    <text evidence="2">The sequence shown here is derived from an EMBL/GenBank/DDBJ whole genome shotgun (WGS) entry which is preliminary data.</text>
</comment>
<feature type="region of interest" description="Disordered" evidence="1">
    <location>
        <begin position="1"/>
        <end position="27"/>
    </location>
</feature>
<reference evidence="2 3" key="1">
    <citation type="submission" date="2018-06" db="EMBL/GenBank/DDBJ databases">
        <title>Complete Genomes of Monosporascus.</title>
        <authorList>
            <person name="Robinson A.J."/>
            <person name="Natvig D.O."/>
        </authorList>
    </citation>
    <scope>NUCLEOTIDE SEQUENCE [LARGE SCALE GENOMIC DNA]</scope>
    <source>
        <strain evidence="2 3">CBS 110550</strain>
    </source>
</reference>
<protein>
    <submittedName>
        <fullName evidence="2">Uncharacterized protein</fullName>
    </submittedName>
</protein>
<sequence>MSATQQKKTSGPGTQAMRAKPEEEWDEEQLQQALKQLKLLHIKCRELRGTIPRMLESITTKQTPDEVFQGFLKSVQAARSEIKDFGDLYNSQESQRVLSQAKKSSEANPRDIKPWRAKDDPHWFDLEA</sequence>
<feature type="region of interest" description="Disordered" evidence="1">
    <location>
        <begin position="93"/>
        <end position="128"/>
    </location>
</feature>